<protein>
    <submittedName>
        <fullName evidence="1">Uncharacterized protein</fullName>
    </submittedName>
</protein>
<dbReference type="Proteomes" id="UP001638806">
    <property type="component" value="Unassembled WGS sequence"/>
</dbReference>
<reference evidence="1" key="1">
    <citation type="submission" date="2024-12" db="EMBL/GenBank/DDBJ databases">
        <title>Comparative genomics and development of molecular markers within Purpureocillium lilacinum and among Purpureocillium species.</title>
        <authorList>
            <person name="Yeh Z.-Y."/>
            <person name="Ni N.-T."/>
            <person name="Lo P.-H."/>
            <person name="Mushyakhwo K."/>
            <person name="Lin C.-F."/>
            <person name="Nai Y.-S."/>
        </authorList>
    </citation>
    <scope>NUCLEOTIDE SEQUENCE</scope>
    <source>
        <strain evidence="1">NCHU-NPUST-175</strain>
    </source>
</reference>
<name>A0ACC4DA02_PURLI</name>
<dbReference type="EMBL" id="JBGNUJ010000012">
    <property type="protein sequence ID" value="KAL3953200.1"/>
    <property type="molecule type" value="Genomic_DNA"/>
</dbReference>
<proteinExistence type="predicted"/>
<evidence type="ECO:0000313" key="2">
    <source>
        <dbReference type="Proteomes" id="UP001638806"/>
    </source>
</evidence>
<keyword evidence="2" id="KW-1185">Reference proteome</keyword>
<evidence type="ECO:0000313" key="1">
    <source>
        <dbReference type="EMBL" id="KAL3953200.1"/>
    </source>
</evidence>
<sequence length="259" mass="27862">MVHGRWRAIGGPACVVQGKVGMRCCDLLCIGEAHKGWCLGCELGELVLRERRPGGGGGSSVGRMHGRAASGLGSGAQWLGFRGRQLERWALLEGKWYDFAALVDQRRCRSSATSRSLDAPSAGRAEAVPAATLIRQQPRARSGINERASDQKGTSVSPFLLHCCASAFFNEHCVFSASRTLPGSFWMEATNSPAPGRNMLELCVFLALTIGSHLSNWASAEQAQTVVRRATIRSDGGWLAARSSHLISVKELRSKISSP</sequence>
<organism evidence="1 2">
    <name type="scientific">Purpureocillium lilacinum</name>
    <name type="common">Paecilomyces lilacinus</name>
    <dbReference type="NCBI Taxonomy" id="33203"/>
    <lineage>
        <taxon>Eukaryota</taxon>
        <taxon>Fungi</taxon>
        <taxon>Dikarya</taxon>
        <taxon>Ascomycota</taxon>
        <taxon>Pezizomycotina</taxon>
        <taxon>Sordariomycetes</taxon>
        <taxon>Hypocreomycetidae</taxon>
        <taxon>Hypocreales</taxon>
        <taxon>Ophiocordycipitaceae</taxon>
        <taxon>Purpureocillium</taxon>
    </lineage>
</organism>
<gene>
    <name evidence="1" type="ORF">ACCO45_013143</name>
</gene>
<accession>A0ACC4DA02</accession>
<comment type="caution">
    <text evidence="1">The sequence shown here is derived from an EMBL/GenBank/DDBJ whole genome shotgun (WGS) entry which is preliminary data.</text>
</comment>